<name>A0A511HAB9_9BACT</name>
<protein>
    <submittedName>
        <fullName evidence="1">Uncharacterized protein</fullName>
    </submittedName>
</protein>
<accession>A0A511HAB9</accession>
<evidence type="ECO:0000313" key="1">
    <source>
        <dbReference type="EMBL" id="GEL70463.1"/>
    </source>
</evidence>
<reference evidence="1 2" key="1">
    <citation type="submission" date="2019-07" db="EMBL/GenBank/DDBJ databases">
        <title>Whole genome shotgun sequence of Myxococcus virescens NBRC 100334.</title>
        <authorList>
            <person name="Hosoyama A."/>
            <person name="Uohara A."/>
            <person name="Ohji S."/>
            <person name="Ichikawa N."/>
        </authorList>
    </citation>
    <scope>NUCLEOTIDE SEQUENCE [LARGE SCALE GENOMIC DNA]</scope>
    <source>
        <strain evidence="1 2">NBRC 100334</strain>
    </source>
</reference>
<gene>
    <name evidence="1" type="ORF">MVI01_22470</name>
</gene>
<proteinExistence type="predicted"/>
<comment type="caution">
    <text evidence="1">The sequence shown here is derived from an EMBL/GenBank/DDBJ whole genome shotgun (WGS) entry which is preliminary data.</text>
</comment>
<dbReference type="Proteomes" id="UP000321224">
    <property type="component" value="Unassembled WGS sequence"/>
</dbReference>
<dbReference type="AlphaFoldDB" id="A0A511HAB9"/>
<evidence type="ECO:0000313" key="2">
    <source>
        <dbReference type="Proteomes" id="UP000321224"/>
    </source>
</evidence>
<dbReference type="EMBL" id="BJVY01000010">
    <property type="protein sequence ID" value="GEL70463.1"/>
    <property type="molecule type" value="Genomic_DNA"/>
</dbReference>
<sequence length="73" mass="7907">MAIPAALLPVGLLRYRARRRSRRPAPLRSAVGLGLVSVAILRLAGNSRRKVRRVPSFSAFLPDEFTASVASGH</sequence>
<organism evidence="1 2">
    <name type="scientific">Myxococcus virescens</name>
    <dbReference type="NCBI Taxonomy" id="83456"/>
    <lineage>
        <taxon>Bacteria</taxon>
        <taxon>Pseudomonadati</taxon>
        <taxon>Myxococcota</taxon>
        <taxon>Myxococcia</taxon>
        <taxon>Myxococcales</taxon>
        <taxon>Cystobacterineae</taxon>
        <taxon>Myxococcaceae</taxon>
        <taxon>Myxococcus</taxon>
    </lineage>
</organism>
<dbReference type="RefSeq" id="WP_090488110.1">
    <property type="nucleotide sequence ID" value="NZ_BJVY01000010.1"/>
</dbReference>